<sequence>MPAVEQPFCLQCPYVSADGHFGGLDDAGEFPERYRSVGSHHFKDQLTTFRSEHKTDSNANDRLVSAVCAD</sequence>
<dbReference type="Proteomes" id="UP000319210">
    <property type="component" value="Unassembled WGS sequence"/>
</dbReference>
<proteinExistence type="predicted"/>
<comment type="caution">
    <text evidence="1">The sequence shown here is derived from an EMBL/GenBank/DDBJ whole genome shotgun (WGS) entry which is preliminary data.</text>
</comment>
<protein>
    <submittedName>
        <fullName evidence="1">Uncharacterized protein</fullName>
    </submittedName>
</protein>
<dbReference type="EMBL" id="BJMM01000083">
    <property type="protein sequence ID" value="GEB54115.1"/>
    <property type="molecule type" value="Genomic_DNA"/>
</dbReference>
<keyword evidence="2" id="KW-1185">Reference proteome</keyword>
<dbReference type="AlphaFoldDB" id="A0A4Y3R8P6"/>
<reference evidence="1 2" key="1">
    <citation type="submission" date="2019-06" db="EMBL/GenBank/DDBJ databases">
        <title>Whole genome shotgun sequence of Streptomyces cacaoi subsp. cacaoi NBRC 12748.</title>
        <authorList>
            <person name="Hosoyama A."/>
            <person name="Uohara A."/>
            <person name="Ohji S."/>
            <person name="Ichikawa N."/>
        </authorList>
    </citation>
    <scope>NUCLEOTIDE SEQUENCE [LARGE SCALE GENOMIC DNA]</scope>
    <source>
        <strain evidence="1 2">NBRC 12748</strain>
    </source>
</reference>
<evidence type="ECO:0000313" key="1">
    <source>
        <dbReference type="EMBL" id="GEB54115.1"/>
    </source>
</evidence>
<evidence type="ECO:0000313" key="2">
    <source>
        <dbReference type="Proteomes" id="UP000319210"/>
    </source>
</evidence>
<name>A0A4Y3R8P6_STRCI</name>
<accession>A0A4Y3R8P6</accession>
<organism evidence="1 2">
    <name type="scientific">Streptomyces cacaoi</name>
    <dbReference type="NCBI Taxonomy" id="1898"/>
    <lineage>
        <taxon>Bacteria</taxon>
        <taxon>Bacillati</taxon>
        <taxon>Actinomycetota</taxon>
        <taxon>Actinomycetes</taxon>
        <taxon>Kitasatosporales</taxon>
        <taxon>Streptomycetaceae</taxon>
        <taxon>Streptomyces</taxon>
    </lineage>
</organism>
<gene>
    <name evidence="1" type="ORF">SCA03_66660</name>
</gene>